<gene>
    <name evidence="7" type="ORF">BGZ96_001007</name>
</gene>
<keyword evidence="8" id="KW-1185">Reference proteome</keyword>
<keyword evidence="4 6" id="KW-0472">Membrane</keyword>
<evidence type="ECO:0000256" key="1">
    <source>
        <dbReference type="ARBA" id="ARBA00004141"/>
    </source>
</evidence>
<dbReference type="PANTHER" id="PTHR30266:SF2">
    <property type="entry name" value="LARGE-CONDUCTANCE MECHANOSENSITIVE CHANNEL"/>
    <property type="match status" value="1"/>
</dbReference>
<dbReference type="PANTHER" id="PTHR30266">
    <property type="entry name" value="MECHANOSENSITIVE CHANNEL MSCL"/>
    <property type="match status" value="1"/>
</dbReference>
<reference evidence="7 8" key="1">
    <citation type="journal article" date="2020" name="Fungal Divers.">
        <title>Resolving the Mortierellaceae phylogeny through synthesis of multi-gene phylogenetics and phylogenomics.</title>
        <authorList>
            <person name="Vandepol N."/>
            <person name="Liber J."/>
            <person name="Desiro A."/>
            <person name="Na H."/>
            <person name="Kennedy M."/>
            <person name="Barry K."/>
            <person name="Grigoriev I.V."/>
            <person name="Miller A.N."/>
            <person name="O'Donnell K."/>
            <person name="Stajich J.E."/>
            <person name="Bonito G."/>
        </authorList>
    </citation>
    <scope>NUCLEOTIDE SEQUENCE [LARGE SCALE GENOMIC DNA]</scope>
    <source>
        <strain evidence="7 8">AD045</strain>
    </source>
</reference>
<protein>
    <recommendedName>
        <fullName evidence="9">Gated mechanosensitive channel</fullName>
    </recommendedName>
</protein>
<dbReference type="Gene3D" id="1.10.1200.120">
    <property type="entry name" value="Large-conductance mechanosensitive channel, MscL, domain 1"/>
    <property type="match status" value="1"/>
</dbReference>
<comment type="subcellular location">
    <subcellularLocation>
        <location evidence="1">Membrane</location>
        <topology evidence="1">Multi-pass membrane protein</topology>
    </subcellularLocation>
</comment>
<keyword evidence="3 6" id="KW-1133">Transmembrane helix</keyword>
<feature type="compositionally biased region" description="Polar residues" evidence="5">
    <location>
        <begin position="183"/>
        <end position="202"/>
    </location>
</feature>
<dbReference type="Proteomes" id="UP001194696">
    <property type="component" value="Unassembled WGS sequence"/>
</dbReference>
<comment type="caution">
    <text evidence="7">The sequence shown here is derived from an EMBL/GenBank/DDBJ whole genome shotgun (WGS) entry which is preliminary data.</text>
</comment>
<evidence type="ECO:0000256" key="3">
    <source>
        <dbReference type="ARBA" id="ARBA00022989"/>
    </source>
</evidence>
<keyword evidence="2 6" id="KW-0812">Transmembrane</keyword>
<dbReference type="EMBL" id="JAAAIM010001154">
    <property type="protein sequence ID" value="KAG0281826.1"/>
    <property type="molecule type" value="Genomic_DNA"/>
</dbReference>
<sequence length="323" mass="34705">MPVQETMSNGVRNAAQLGQGVLKKGTGFLQDFKDFINRGNAFDLAVAFVLSTAIAAVLRSLVVDIITPLFGLGNNRNLDEMFVVLRCGSTCSYPTRAQAQADGAVTWNWGAFINSVIYLLLVGFFLFLMVKIYYISRRKQHIKDKECPYCCKILNGMAARCPFCGTWLDDDIRRRVESDYNEPKTSAAGTHDGSMSTTTLGTSHGALKEKGSMDMMNGSSNHHSHNNDTTRLVTGAGVVAGATGGGGAVYNNNINNTNSGVNMHSMNNGYMSNQNNLYTNPLPGQTQADYDGLGVAHQQGVAGYDGLGVDQVGSSGDKGDLEE</sequence>
<dbReference type="InterPro" id="IPR037673">
    <property type="entry name" value="MSC/AndL"/>
</dbReference>
<feature type="transmembrane region" description="Helical" evidence="6">
    <location>
        <begin position="41"/>
        <end position="62"/>
    </location>
</feature>
<evidence type="ECO:0000256" key="4">
    <source>
        <dbReference type="ARBA" id="ARBA00023136"/>
    </source>
</evidence>
<feature type="region of interest" description="Disordered" evidence="5">
    <location>
        <begin position="180"/>
        <end position="203"/>
    </location>
</feature>
<evidence type="ECO:0000313" key="8">
    <source>
        <dbReference type="Proteomes" id="UP001194696"/>
    </source>
</evidence>
<accession>A0ABQ7JP35</accession>
<evidence type="ECO:0000256" key="2">
    <source>
        <dbReference type="ARBA" id="ARBA00022692"/>
    </source>
</evidence>
<dbReference type="InterPro" id="IPR036019">
    <property type="entry name" value="MscL_channel"/>
</dbReference>
<evidence type="ECO:0000256" key="5">
    <source>
        <dbReference type="SAM" id="MobiDB-lite"/>
    </source>
</evidence>
<name>A0ABQ7JP35_9FUNG</name>
<proteinExistence type="predicted"/>
<dbReference type="Pfam" id="PF01741">
    <property type="entry name" value="MscL"/>
    <property type="match status" value="1"/>
</dbReference>
<evidence type="ECO:0000313" key="7">
    <source>
        <dbReference type="EMBL" id="KAG0281826.1"/>
    </source>
</evidence>
<evidence type="ECO:0008006" key="9">
    <source>
        <dbReference type="Google" id="ProtNLM"/>
    </source>
</evidence>
<dbReference type="SUPFAM" id="SSF81330">
    <property type="entry name" value="Gated mechanosensitive channel"/>
    <property type="match status" value="1"/>
</dbReference>
<evidence type="ECO:0000256" key="6">
    <source>
        <dbReference type="SAM" id="Phobius"/>
    </source>
</evidence>
<feature type="non-terminal residue" evidence="7">
    <location>
        <position position="323"/>
    </location>
</feature>
<feature type="transmembrane region" description="Helical" evidence="6">
    <location>
        <begin position="116"/>
        <end position="135"/>
    </location>
</feature>
<organism evidence="7 8">
    <name type="scientific">Linnemannia gamsii</name>
    <dbReference type="NCBI Taxonomy" id="64522"/>
    <lineage>
        <taxon>Eukaryota</taxon>
        <taxon>Fungi</taxon>
        <taxon>Fungi incertae sedis</taxon>
        <taxon>Mucoromycota</taxon>
        <taxon>Mortierellomycotina</taxon>
        <taxon>Mortierellomycetes</taxon>
        <taxon>Mortierellales</taxon>
        <taxon>Mortierellaceae</taxon>
        <taxon>Linnemannia</taxon>
    </lineage>
</organism>